<evidence type="ECO:0000313" key="1">
    <source>
        <dbReference type="EMBL" id="VDP56601.1"/>
    </source>
</evidence>
<sequence>MGHHLASNQMLESCLNFSINDFNKIKNETRMKFYSLLIQLFPSQLNHKHRILKDFHMLSH</sequence>
<dbReference type="EMBL" id="UZAK01036768">
    <property type="protein sequence ID" value="VDP56601.1"/>
    <property type="molecule type" value="Genomic_DNA"/>
</dbReference>
<reference evidence="3" key="1">
    <citation type="submission" date="2016-06" db="UniProtKB">
        <authorList>
            <consortium name="WormBaseParasite"/>
        </authorList>
    </citation>
    <scope>IDENTIFICATION</scope>
</reference>
<dbReference type="Proteomes" id="UP000279833">
    <property type="component" value="Unassembled WGS sequence"/>
</dbReference>
<evidence type="ECO:0000313" key="2">
    <source>
        <dbReference type="Proteomes" id="UP000279833"/>
    </source>
</evidence>
<gene>
    <name evidence="1" type="ORF">SCUD_LOCUS14498</name>
</gene>
<keyword evidence="2" id="KW-1185">Reference proteome</keyword>
<evidence type="ECO:0000313" key="3">
    <source>
        <dbReference type="WBParaSite" id="SCUD_0001450101-mRNA-1"/>
    </source>
</evidence>
<dbReference type="WBParaSite" id="SCUD_0001450101-mRNA-1">
    <property type="protein sequence ID" value="SCUD_0001450101-mRNA-1"/>
    <property type="gene ID" value="SCUD_0001450101"/>
</dbReference>
<accession>A0A183KHJ7</accession>
<organism evidence="3">
    <name type="scientific">Schistosoma curassoni</name>
    <dbReference type="NCBI Taxonomy" id="6186"/>
    <lineage>
        <taxon>Eukaryota</taxon>
        <taxon>Metazoa</taxon>
        <taxon>Spiralia</taxon>
        <taxon>Lophotrochozoa</taxon>
        <taxon>Platyhelminthes</taxon>
        <taxon>Trematoda</taxon>
        <taxon>Digenea</taxon>
        <taxon>Strigeidida</taxon>
        <taxon>Schistosomatoidea</taxon>
        <taxon>Schistosomatidae</taxon>
        <taxon>Schistosoma</taxon>
    </lineage>
</organism>
<reference evidence="1 2" key="2">
    <citation type="submission" date="2018-11" db="EMBL/GenBank/DDBJ databases">
        <authorList>
            <consortium name="Pathogen Informatics"/>
        </authorList>
    </citation>
    <scope>NUCLEOTIDE SEQUENCE [LARGE SCALE GENOMIC DNA]</scope>
    <source>
        <strain evidence="1">Dakar</strain>
        <strain evidence="2">Dakar, Senegal</strain>
    </source>
</reference>
<proteinExistence type="predicted"/>
<name>A0A183KHJ7_9TREM</name>
<dbReference type="AlphaFoldDB" id="A0A183KHJ7"/>
<protein>
    <submittedName>
        <fullName evidence="1 3">Uncharacterized protein</fullName>
    </submittedName>
</protein>